<reference evidence="1" key="1">
    <citation type="submission" date="2022-02" db="EMBL/GenBank/DDBJ databases">
        <title>Atlantic sturgeon de novo genome assembly.</title>
        <authorList>
            <person name="Stock M."/>
            <person name="Klopp C."/>
            <person name="Guiguen Y."/>
            <person name="Cabau C."/>
            <person name="Parinello H."/>
            <person name="Santidrian Yebra-Pimentel E."/>
            <person name="Kuhl H."/>
            <person name="Dirks R.P."/>
            <person name="Guessner J."/>
            <person name="Wuertz S."/>
            <person name="Du K."/>
            <person name="Schartl M."/>
        </authorList>
    </citation>
    <scope>NUCLEOTIDE SEQUENCE</scope>
    <source>
        <strain evidence="1">STURGEONOMICS-FGT-2020</strain>
        <tissue evidence="1">Whole blood</tissue>
    </source>
</reference>
<dbReference type="Proteomes" id="UP001230051">
    <property type="component" value="Unassembled WGS sequence"/>
</dbReference>
<proteinExistence type="predicted"/>
<accession>A0AAD8DFF1</accession>
<evidence type="ECO:0000313" key="1">
    <source>
        <dbReference type="EMBL" id="KAK1169092.1"/>
    </source>
</evidence>
<dbReference type="PANTHER" id="PTHR20908:SF4">
    <property type="entry name" value="SI:DKEY-5I3.5"/>
    <property type="match status" value="1"/>
</dbReference>
<gene>
    <name evidence="1" type="ORF">AOXY_G10027</name>
</gene>
<dbReference type="SUPFAM" id="SSF53474">
    <property type="entry name" value="alpha/beta-Hydrolases"/>
    <property type="match status" value="1"/>
</dbReference>
<name>A0AAD8DFF1_ACIOX</name>
<dbReference type="InterPro" id="IPR029058">
    <property type="entry name" value="AB_hydrolase_fold"/>
</dbReference>
<dbReference type="AlphaFoldDB" id="A0AAD8DFF1"/>
<comment type="caution">
    <text evidence="1">The sequence shown here is derived from an EMBL/GenBank/DDBJ whole genome shotgun (WGS) entry which is preliminary data.</text>
</comment>
<dbReference type="InterPro" id="IPR008547">
    <property type="entry name" value="DUF829_TMEM53"/>
</dbReference>
<keyword evidence="2" id="KW-1185">Reference proteome</keyword>
<protein>
    <submittedName>
        <fullName evidence="1">Uncharacterized protein</fullName>
    </submittedName>
</protein>
<sequence length="176" mass="20485">MELPKLVHAFSIGGYTFSQMMVHISKNALQYKSVTDRIKGQIYDSLVMGSVEKMAEGESKIFSHRLQGLVRWSTLFYFGALGGYTVDYYNAALNIYWNNPHQIPALFFYCENDLVCDHKEADRLIKCWQQKGITVMEKTWKDSRHAGHLRQHPQEYLTTLHRFLQSLSMARLKAKM</sequence>
<dbReference type="Gene3D" id="3.40.50.1820">
    <property type="entry name" value="alpha/beta hydrolase"/>
    <property type="match status" value="1"/>
</dbReference>
<dbReference type="Pfam" id="PF05705">
    <property type="entry name" value="DUF829"/>
    <property type="match status" value="1"/>
</dbReference>
<organism evidence="1 2">
    <name type="scientific">Acipenser oxyrinchus oxyrinchus</name>
    <dbReference type="NCBI Taxonomy" id="40147"/>
    <lineage>
        <taxon>Eukaryota</taxon>
        <taxon>Metazoa</taxon>
        <taxon>Chordata</taxon>
        <taxon>Craniata</taxon>
        <taxon>Vertebrata</taxon>
        <taxon>Euteleostomi</taxon>
        <taxon>Actinopterygii</taxon>
        <taxon>Chondrostei</taxon>
        <taxon>Acipenseriformes</taxon>
        <taxon>Acipenseridae</taxon>
        <taxon>Acipenser</taxon>
    </lineage>
</organism>
<dbReference type="EMBL" id="JAGXEW010000008">
    <property type="protein sequence ID" value="KAK1169092.1"/>
    <property type="molecule type" value="Genomic_DNA"/>
</dbReference>
<dbReference type="PANTHER" id="PTHR20908">
    <property type="entry name" value="LD15586P"/>
    <property type="match status" value="1"/>
</dbReference>
<evidence type="ECO:0000313" key="2">
    <source>
        <dbReference type="Proteomes" id="UP001230051"/>
    </source>
</evidence>
<dbReference type="GO" id="GO:0017171">
    <property type="term" value="F:serine hydrolase activity"/>
    <property type="evidence" value="ECO:0007669"/>
    <property type="project" value="TreeGrafter"/>
</dbReference>